<dbReference type="GO" id="GO:0019277">
    <property type="term" value="P:UDP-N-acetylgalactosamine biosynthetic process"/>
    <property type="evidence" value="ECO:0007669"/>
    <property type="project" value="InterPro"/>
</dbReference>
<evidence type="ECO:0000256" key="6">
    <source>
        <dbReference type="ARBA" id="ARBA00022960"/>
    </source>
</evidence>
<keyword evidence="18" id="KW-1185">Reference proteome</keyword>
<dbReference type="GO" id="GO:0005737">
    <property type="term" value="C:cytoplasm"/>
    <property type="evidence" value="ECO:0007669"/>
    <property type="project" value="UniProtKB-SubCell"/>
</dbReference>
<evidence type="ECO:0000256" key="4">
    <source>
        <dbReference type="ARBA" id="ARBA00022618"/>
    </source>
</evidence>
<dbReference type="Proteomes" id="UP000316621">
    <property type="component" value="Chromosome 8"/>
</dbReference>
<keyword evidence="8" id="KW-0131">Cell cycle</keyword>
<dbReference type="Gramene" id="RZC74269">
    <property type="protein sequence ID" value="RZC74269"/>
    <property type="gene ID" value="C5167_049745"/>
</dbReference>
<keyword evidence="3" id="KW-0963">Cytoplasm</keyword>
<dbReference type="NCBIfam" id="TIGR01072">
    <property type="entry name" value="murA"/>
    <property type="match status" value="1"/>
</dbReference>
<dbReference type="PANTHER" id="PTHR43783">
    <property type="entry name" value="UDP-N-ACETYLGLUCOSAMINE 1-CARBOXYVINYLTRANSFERASE"/>
    <property type="match status" value="1"/>
</dbReference>
<organism evidence="17 18">
    <name type="scientific">Papaver somniferum</name>
    <name type="common">Opium poppy</name>
    <dbReference type="NCBI Taxonomy" id="3469"/>
    <lineage>
        <taxon>Eukaryota</taxon>
        <taxon>Viridiplantae</taxon>
        <taxon>Streptophyta</taxon>
        <taxon>Embryophyta</taxon>
        <taxon>Tracheophyta</taxon>
        <taxon>Spermatophyta</taxon>
        <taxon>Magnoliopsida</taxon>
        <taxon>Ranunculales</taxon>
        <taxon>Papaveraceae</taxon>
        <taxon>Papaveroideae</taxon>
        <taxon>Papaver</taxon>
    </lineage>
</organism>
<dbReference type="AlphaFoldDB" id="A0A4Y7KQN8"/>
<protein>
    <recommendedName>
        <fullName evidence="12">UDP-N-acetylglucosamine 1-carboxyvinyltransferase</fullName>
        <ecNumber evidence="11">2.5.1.7</ecNumber>
    </recommendedName>
    <alternativeName>
        <fullName evidence="13">Enoylpyruvate transferase</fullName>
    </alternativeName>
    <alternativeName>
        <fullName evidence="14">UDP-N-acetylglucosamine enolpyruvyl transferase</fullName>
    </alternativeName>
</protein>
<dbReference type="PANTHER" id="PTHR43783:SF1">
    <property type="entry name" value="UDP-N-ACETYLGLUCOSAMINE 1-CARBOXYVINYLTRANSFERASE"/>
    <property type="match status" value="1"/>
</dbReference>
<dbReference type="EMBL" id="CM010722">
    <property type="protein sequence ID" value="RZC74269.1"/>
    <property type="molecule type" value="Genomic_DNA"/>
</dbReference>
<keyword evidence="4" id="KW-0132">Cell division</keyword>
<comment type="similarity">
    <text evidence="10">Belongs to the EPSP synthase family. MurA subfamily.</text>
</comment>
<dbReference type="OrthoDB" id="1718875at2759"/>
<gene>
    <name evidence="17" type="ORF">C5167_049745</name>
</gene>
<evidence type="ECO:0000259" key="16">
    <source>
        <dbReference type="Pfam" id="PF00275"/>
    </source>
</evidence>
<evidence type="ECO:0000256" key="14">
    <source>
        <dbReference type="ARBA" id="ARBA00042842"/>
    </source>
</evidence>
<evidence type="ECO:0000256" key="10">
    <source>
        <dbReference type="ARBA" id="ARBA00038367"/>
    </source>
</evidence>
<keyword evidence="7" id="KW-0573">Peptidoglycan synthesis</keyword>
<evidence type="ECO:0000256" key="7">
    <source>
        <dbReference type="ARBA" id="ARBA00022984"/>
    </source>
</evidence>
<keyword evidence="5" id="KW-0808">Transferase</keyword>
<dbReference type="InterPro" id="IPR036968">
    <property type="entry name" value="Enolpyruvate_Tfrase_sf"/>
</dbReference>
<accession>A0A4Y7KQN8</accession>
<dbReference type="CDD" id="cd01555">
    <property type="entry name" value="UdpNAET"/>
    <property type="match status" value="1"/>
</dbReference>
<evidence type="ECO:0000256" key="13">
    <source>
        <dbReference type="ARBA" id="ARBA00042443"/>
    </source>
</evidence>
<evidence type="ECO:0000256" key="5">
    <source>
        <dbReference type="ARBA" id="ARBA00022679"/>
    </source>
</evidence>
<dbReference type="Gene3D" id="3.65.10.10">
    <property type="entry name" value="Enolpyruvate transferase domain"/>
    <property type="match status" value="2"/>
</dbReference>
<dbReference type="InterPro" id="IPR050068">
    <property type="entry name" value="MurA_subfamily"/>
</dbReference>
<comment type="subcellular location">
    <subcellularLocation>
        <location evidence="1">Cytoplasm</location>
    </subcellularLocation>
</comment>
<evidence type="ECO:0000256" key="12">
    <source>
        <dbReference type="ARBA" id="ARBA00039754"/>
    </source>
</evidence>
<evidence type="ECO:0000256" key="9">
    <source>
        <dbReference type="ARBA" id="ARBA00023316"/>
    </source>
</evidence>
<dbReference type="Pfam" id="PF00275">
    <property type="entry name" value="EPSP_synthase"/>
    <property type="match status" value="1"/>
</dbReference>
<proteinExistence type="inferred from homology"/>
<keyword evidence="9" id="KW-0961">Cell wall biogenesis/degradation</keyword>
<evidence type="ECO:0000256" key="1">
    <source>
        <dbReference type="ARBA" id="ARBA00004496"/>
    </source>
</evidence>
<evidence type="ECO:0000313" key="17">
    <source>
        <dbReference type="EMBL" id="RZC74269.1"/>
    </source>
</evidence>
<dbReference type="EC" id="2.5.1.7" evidence="11"/>
<dbReference type="SUPFAM" id="SSF55205">
    <property type="entry name" value="EPT/RTPC-like"/>
    <property type="match status" value="1"/>
</dbReference>
<evidence type="ECO:0000256" key="15">
    <source>
        <dbReference type="ARBA" id="ARBA00047527"/>
    </source>
</evidence>
<dbReference type="InterPro" id="IPR013792">
    <property type="entry name" value="RNA3'P_cycl/enolpyr_Trfase_a/b"/>
</dbReference>
<dbReference type="InterPro" id="IPR001986">
    <property type="entry name" value="Enolpyruvate_Tfrase_dom"/>
</dbReference>
<keyword evidence="6" id="KW-0133">Cell shape</keyword>
<dbReference type="InterPro" id="IPR005750">
    <property type="entry name" value="UDP_GlcNAc_COvinyl_MurA"/>
</dbReference>
<dbReference type="HAMAP" id="MF_00111">
    <property type="entry name" value="MurA"/>
    <property type="match status" value="1"/>
</dbReference>
<dbReference type="STRING" id="3469.A0A4Y7KQN8"/>
<dbReference type="NCBIfam" id="NF006873">
    <property type="entry name" value="PRK09369.1"/>
    <property type="match status" value="1"/>
</dbReference>
<dbReference type="GO" id="GO:0008360">
    <property type="term" value="P:regulation of cell shape"/>
    <property type="evidence" value="ECO:0007669"/>
    <property type="project" value="UniProtKB-KW"/>
</dbReference>
<dbReference type="OMA" id="MIEIGSW"/>
<evidence type="ECO:0000256" key="11">
    <source>
        <dbReference type="ARBA" id="ARBA00039108"/>
    </source>
</evidence>
<name>A0A4Y7KQN8_PAPSO</name>
<comment type="pathway">
    <text evidence="2">Cell wall biogenesis; peptidoglycan biosynthesis.</text>
</comment>
<sequence length="479" mass="50633">MASIFQPWINKSIHKKPTTNFLRKTHPVCQISTLQTSPEQTPFPEEKLVIVGGTTLSGHVNISGSKNSALPILAGTLCCSGPSKLHKIPNLSDITTMMSVLRSLGVRIEVLSNGEVIVDTDGVSCFEPCSDLVSKIRGGFFVLGPILARFGEAVVALPGGCDIGARPIDLYIQGLRSLGAVVEVKNGKVCAHAANGRRLVGGNFLLGYPSVGATETLMMAASLADGKTVLSNVAKEPEVVDLAEFLNASGASVEGAGSSTLVINGKKRLHGSEHTVIPDRIEAGTYMIAAAITRSCFSMSPVIPLHVSSLVEKLSAAGCRIRQSKSNGFEISAVPSKSSLRGFDVRTGPFPQFPTDLQPQLMALLTTCTGTSSVEESVFEGRMRHVRELEKFGARIQVCGSTALIYGKERGSTLYGSRVTATDLRCGASLVLAGMAAEGITEVEGVIHIDRGYEDLEMKLNGLGARISRQNVLIPSAVA</sequence>
<evidence type="ECO:0000256" key="2">
    <source>
        <dbReference type="ARBA" id="ARBA00004752"/>
    </source>
</evidence>
<reference evidence="17 18" key="1">
    <citation type="journal article" date="2018" name="Science">
        <title>The opium poppy genome and morphinan production.</title>
        <authorList>
            <person name="Guo L."/>
            <person name="Winzer T."/>
            <person name="Yang X."/>
            <person name="Li Y."/>
            <person name="Ning Z."/>
            <person name="He Z."/>
            <person name="Teodor R."/>
            <person name="Lu Y."/>
            <person name="Bowser T.A."/>
            <person name="Graham I.A."/>
            <person name="Ye K."/>
        </authorList>
    </citation>
    <scope>NUCLEOTIDE SEQUENCE [LARGE SCALE GENOMIC DNA]</scope>
    <source>
        <strain evidence="18">cv. HN1</strain>
        <tissue evidence="17">Leaves</tissue>
    </source>
</reference>
<comment type="catalytic activity">
    <reaction evidence="15">
        <text>phosphoenolpyruvate + UDP-N-acetyl-alpha-D-glucosamine = UDP-N-acetyl-3-O-(1-carboxyvinyl)-alpha-D-glucosamine + phosphate</text>
        <dbReference type="Rhea" id="RHEA:18681"/>
        <dbReference type="ChEBI" id="CHEBI:43474"/>
        <dbReference type="ChEBI" id="CHEBI:57705"/>
        <dbReference type="ChEBI" id="CHEBI:58702"/>
        <dbReference type="ChEBI" id="CHEBI:68483"/>
        <dbReference type="EC" id="2.5.1.7"/>
    </reaction>
</comment>
<evidence type="ECO:0000256" key="3">
    <source>
        <dbReference type="ARBA" id="ARBA00022490"/>
    </source>
</evidence>
<dbReference type="GO" id="GO:0071555">
    <property type="term" value="P:cell wall organization"/>
    <property type="evidence" value="ECO:0007669"/>
    <property type="project" value="UniProtKB-KW"/>
</dbReference>
<feature type="domain" description="Enolpyruvate transferase" evidence="16">
    <location>
        <begin position="52"/>
        <end position="460"/>
    </location>
</feature>
<dbReference type="GO" id="GO:0051301">
    <property type="term" value="P:cell division"/>
    <property type="evidence" value="ECO:0007669"/>
    <property type="project" value="UniProtKB-KW"/>
</dbReference>
<evidence type="ECO:0000313" key="18">
    <source>
        <dbReference type="Proteomes" id="UP000316621"/>
    </source>
</evidence>
<dbReference type="GO" id="GO:0008760">
    <property type="term" value="F:UDP-N-acetylglucosamine 1-carboxyvinyltransferase activity"/>
    <property type="evidence" value="ECO:0007669"/>
    <property type="project" value="UniProtKB-EC"/>
</dbReference>
<evidence type="ECO:0000256" key="8">
    <source>
        <dbReference type="ARBA" id="ARBA00023306"/>
    </source>
</evidence>